<name>A0AAE0ZPM7_9GAST</name>
<reference evidence="1" key="1">
    <citation type="journal article" date="2023" name="G3 (Bethesda)">
        <title>A reference genome for the long-term kleptoplast-retaining sea slug Elysia crispata morphotype clarki.</title>
        <authorList>
            <person name="Eastman K.E."/>
            <person name="Pendleton A.L."/>
            <person name="Shaikh M.A."/>
            <person name="Suttiyut T."/>
            <person name="Ogas R."/>
            <person name="Tomko P."/>
            <person name="Gavelis G."/>
            <person name="Widhalm J.R."/>
            <person name="Wisecaver J.H."/>
        </authorList>
    </citation>
    <scope>NUCLEOTIDE SEQUENCE</scope>
    <source>
        <strain evidence="1">ECLA1</strain>
    </source>
</reference>
<evidence type="ECO:0000313" key="2">
    <source>
        <dbReference type="Proteomes" id="UP001283361"/>
    </source>
</evidence>
<protein>
    <submittedName>
        <fullName evidence="1">Uncharacterized protein</fullName>
    </submittedName>
</protein>
<dbReference type="Proteomes" id="UP001283361">
    <property type="component" value="Unassembled WGS sequence"/>
</dbReference>
<organism evidence="1 2">
    <name type="scientific">Elysia crispata</name>
    <name type="common">lettuce slug</name>
    <dbReference type="NCBI Taxonomy" id="231223"/>
    <lineage>
        <taxon>Eukaryota</taxon>
        <taxon>Metazoa</taxon>
        <taxon>Spiralia</taxon>
        <taxon>Lophotrochozoa</taxon>
        <taxon>Mollusca</taxon>
        <taxon>Gastropoda</taxon>
        <taxon>Heterobranchia</taxon>
        <taxon>Euthyneura</taxon>
        <taxon>Panpulmonata</taxon>
        <taxon>Sacoglossa</taxon>
        <taxon>Placobranchoidea</taxon>
        <taxon>Plakobranchidae</taxon>
        <taxon>Elysia</taxon>
    </lineage>
</organism>
<proteinExistence type="predicted"/>
<accession>A0AAE0ZPM7</accession>
<keyword evidence="2" id="KW-1185">Reference proteome</keyword>
<gene>
    <name evidence="1" type="ORF">RRG08_039104</name>
</gene>
<evidence type="ECO:0000313" key="1">
    <source>
        <dbReference type="EMBL" id="KAK3772287.1"/>
    </source>
</evidence>
<sequence>MSLTPHITQHASARGLRWKFKSIYKYMSIWNEQSKLTILDATSRDSRPAWGCRRCRRCQAKPARLPLALGPRRTYLCGATGPKKDRRSGPVKIGNIRLDASEGHLWSVCCSSWLKVENSRL</sequence>
<dbReference type="AlphaFoldDB" id="A0AAE0ZPM7"/>
<comment type="caution">
    <text evidence="1">The sequence shown here is derived from an EMBL/GenBank/DDBJ whole genome shotgun (WGS) entry which is preliminary data.</text>
</comment>
<dbReference type="EMBL" id="JAWDGP010003644">
    <property type="protein sequence ID" value="KAK3772287.1"/>
    <property type="molecule type" value="Genomic_DNA"/>
</dbReference>